<dbReference type="AlphaFoldDB" id="A0A7R9QHC3"/>
<dbReference type="Gene3D" id="3.30.70.1230">
    <property type="entry name" value="Nucleotide cyclase"/>
    <property type="match status" value="1"/>
</dbReference>
<dbReference type="GO" id="GO:0006171">
    <property type="term" value="P:cAMP biosynthetic process"/>
    <property type="evidence" value="ECO:0007669"/>
    <property type="project" value="TreeGrafter"/>
</dbReference>
<dbReference type="InterPro" id="IPR029787">
    <property type="entry name" value="Nucleotide_cyclase"/>
</dbReference>
<dbReference type="OrthoDB" id="6425946at2759"/>
<dbReference type="GO" id="GO:0004016">
    <property type="term" value="F:adenylate cyclase activity"/>
    <property type="evidence" value="ECO:0007669"/>
    <property type="project" value="TreeGrafter"/>
</dbReference>
<dbReference type="PANTHER" id="PTHR45627:SF26">
    <property type="entry name" value="ADENYLATE CYCLASE TYPE 1"/>
    <property type="match status" value="1"/>
</dbReference>
<evidence type="ECO:0000313" key="4">
    <source>
        <dbReference type="Proteomes" id="UP000759131"/>
    </source>
</evidence>
<dbReference type="EMBL" id="OC887242">
    <property type="protein sequence ID" value="CAD7644897.1"/>
    <property type="molecule type" value="Genomic_DNA"/>
</dbReference>
<evidence type="ECO:0000313" key="3">
    <source>
        <dbReference type="EMBL" id="CAD7644897.1"/>
    </source>
</evidence>
<gene>
    <name evidence="3" type="ORF">OSB1V03_LOCUS20256</name>
</gene>
<dbReference type="PANTHER" id="PTHR45627">
    <property type="entry name" value="ADENYLATE CYCLASE TYPE 1"/>
    <property type="match status" value="1"/>
</dbReference>
<feature type="non-terminal residue" evidence="3">
    <location>
        <position position="159"/>
    </location>
</feature>
<proteinExistence type="predicted"/>
<name>A0A7R9QHC3_9ACAR</name>
<dbReference type="GO" id="GO:0007189">
    <property type="term" value="P:adenylate cyclase-activating G protein-coupled receptor signaling pathway"/>
    <property type="evidence" value="ECO:0007669"/>
    <property type="project" value="TreeGrafter"/>
</dbReference>
<organism evidence="3">
    <name type="scientific">Medioppia subpectinata</name>
    <dbReference type="NCBI Taxonomy" id="1979941"/>
    <lineage>
        <taxon>Eukaryota</taxon>
        <taxon>Metazoa</taxon>
        <taxon>Ecdysozoa</taxon>
        <taxon>Arthropoda</taxon>
        <taxon>Chelicerata</taxon>
        <taxon>Arachnida</taxon>
        <taxon>Acari</taxon>
        <taxon>Acariformes</taxon>
        <taxon>Sarcoptiformes</taxon>
        <taxon>Oribatida</taxon>
        <taxon>Brachypylina</taxon>
        <taxon>Oppioidea</taxon>
        <taxon>Oppiidae</taxon>
        <taxon>Medioppia</taxon>
    </lineage>
</organism>
<keyword evidence="1" id="KW-0547">Nucleotide-binding</keyword>
<keyword evidence="2" id="KW-0456">Lyase</keyword>
<sequence>MEAGGVPGRVHITQATLDCLHDEYEVENGFGAERNGYLREHNVITYFIVPPMHRRKPFLFNTLQVRQLAGSAKRKLSFKNVSNVVIQLLHSIKYNIDVPFANMAMIPTVNIQTTNMDNQLPKKFKVTDKLRKPFKKRHSVVYHQGTNRVNKYLAQAIDA</sequence>
<protein>
    <submittedName>
        <fullName evidence="3">Uncharacterized protein</fullName>
    </submittedName>
</protein>
<dbReference type="EMBL" id="CAJPIZ010032667">
    <property type="protein sequence ID" value="CAG2120309.1"/>
    <property type="molecule type" value="Genomic_DNA"/>
</dbReference>
<dbReference type="GO" id="GO:0005886">
    <property type="term" value="C:plasma membrane"/>
    <property type="evidence" value="ECO:0007669"/>
    <property type="project" value="TreeGrafter"/>
</dbReference>
<keyword evidence="4" id="KW-1185">Reference proteome</keyword>
<evidence type="ECO:0000256" key="2">
    <source>
        <dbReference type="ARBA" id="ARBA00023239"/>
    </source>
</evidence>
<evidence type="ECO:0000256" key="1">
    <source>
        <dbReference type="ARBA" id="ARBA00022741"/>
    </source>
</evidence>
<dbReference type="Proteomes" id="UP000759131">
    <property type="component" value="Unassembled WGS sequence"/>
</dbReference>
<dbReference type="GO" id="GO:0000166">
    <property type="term" value="F:nucleotide binding"/>
    <property type="evidence" value="ECO:0007669"/>
    <property type="project" value="UniProtKB-KW"/>
</dbReference>
<accession>A0A7R9QHC3</accession>
<reference evidence="3" key="1">
    <citation type="submission" date="2020-11" db="EMBL/GenBank/DDBJ databases">
        <authorList>
            <person name="Tran Van P."/>
        </authorList>
    </citation>
    <scope>NUCLEOTIDE SEQUENCE</scope>
</reference>